<reference evidence="3" key="1">
    <citation type="submission" date="2013-02" db="EMBL/GenBank/DDBJ databases">
        <authorList>
            <person name="Hughes D."/>
        </authorList>
    </citation>
    <scope>NUCLEOTIDE SEQUENCE</scope>
    <source>
        <strain>Durham</strain>
        <strain evidence="3">NC isolate 2 -- Noor lab</strain>
    </source>
</reference>
<name>T1H5S8_MEGSC</name>
<dbReference type="InterPro" id="IPR028061">
    <property type="entry name" value="Fis1_TPR_C"/>
</dbReference>
<keyword evidence="1" id="KW-1133">Transmembrane helix</keyword>
<dbReference type="PANTHER" id="PTHR13247">
    <property type="entry name" value="TETRATRICOPEPTIDE REPEAT PROTEIN 11 TPR REPEAT PROTEIN 11"/>
    <property type="match status" value="1"/>
</dbReference>
<feature type="transmembrane region" description="Helical" evidence="1">
    <location>
        <begin position="70"/>
        <end position="92"/>
    </location>
</feature>
<dbReference type="HOGENOM" id="CLU_2322757_0_0_1"/>
<dbReference type="PANTHER" id="PTHR13247:SF0">
    <property type="entry name" value="MITOCHONDRIAL FISSION 1 PROTEIN"/>
    <property type="match status" value="1"/>
</dbReference>
<protein>
    <recommendedName>
        <fullName evidence="4">Mitochondrial fission 1 protein</fullName>
    </recommendedName>
</protein>
<evidence type="ECO:0000256" key="1">
    <source>
        <dbReference type="SAM" id="Phobius"/>
    </source>
</evidence>
<accession>T1H5S8</accession>
<keyword evidence="1" id="KW-0812">Transmembrane</keyword>
<dbReference type="GO" id="GO:0000422">
    <property type="term" value="P:autophagy of mitochondrion"/>
    <property type="evidence" value="ECO:0007669"/>
    <property type="project" value="TreeGrafter"/>
</dbReference>
<dbReference type="InterPro" id="IPR011990">
    <property type="entry name" value="TPR-like_helical_dom_sf"/>
</dbReference>
<dbReference type="GO" id="GO:0005778">
    <property type="term" value="C:peroxisomal membrane"/>
    <property type="evidence" value="ECO:0007669"/>
    <property type="project" value="TreeGrafter"/>
</dbReference>
<dbReference type="GO" id="GO:0016559">
    <property type="term" value="P:peroxisome fission"/>
    <property type="evidence" value="ECO:0007669"/>
    <property type="project" value="TreeGrafter"/>
</dbReference>
<dbReference type="Gene3D" id="1.25.40.10">
    <property type="entry name" value="Tetratricopeptide repeat domain"/>
    <property type="match status" value="1"/>
</dbReference>
<dbReference type="OMA" id="FAMARNK"/>
<evidence type="ECO:0000313" key="3">
    <source>
        <dbReference type="Proteomes" id="UP000015102"/>
    </source>
</evidence>
<dbReference type="GO" id="GO:0043653">
    <property type="term" value="P:mitochondrial fragmentation involved in apoptotic process"/>
    <property type="evidence" value="ECO:0007669"/>
    <property type="project" value="TreeGrafter"/>
</dbReference>
<dbReference type="Proteomes" id="UP000015102">
    <property type="component" value="Unassembled WGS sequence"/>
</dbReference>
<evidence type="ECO:0000313" key="2">
    <source>
        <dbReference type="EnsemblMetazoa" id="MESCA012061-PA"/>
    </source>
</evidence>
<dbReference type="EnsemblMetazoa" id="MESCA012061-RA">
    <property type="protein sequence ID" value="MESCA012061-PA"/>
    <property type="gene ID" value="MESCA012061"/>
</dbReference>
<dbReference type="STRING" id="36166.T1H5S8"/>
<dbReference type="GO" id="GO:0000266">
    <property type="term" value="P:mitochondrial fission"/>
    <property type="evidence" value="ECO:0007669"/>
    <property type="project" value="InterPro"/>
</dbReference>
<evidence type="ECO:0008006" key="4">
    <source>
        <dbReference type="Google" id="ProtNLM"/>
    </source>
</evidence>
<dbReference type="GO" id="GO:0005741">
    <property type="term" value="C:mitochondrial outer membrane"/>
    <property type="evidence" value="ECO:0007669"/>
    <property type="project" value="TreeGrafter"/>
</dbReference>
<reference evidence="2" key="2">
    <citation type="submission" date="2015-06" db="UniProtKB">
        <authorList>
            <consortium name="EnsemblMetazoa"/>
        </authorList>
    </citation>
    <scope>IDENTIFICATION</scope>
</reference>
<keyword evidence="1" id="KW-0472">Membrane</keyword>
<keyword evidence="3" id="KW-1185">Reference proteome</keyword>
<dbReference type="AlphaFoldDB" id="T1H5S8"/>
<organism evidence="2 3">
    <name type="scientific">Megaselia scalaris</name>
    <name type="common">Humpbacked fly</name>
    <name type="synonym">Phora scalaris</name>
    <dbReference type="NCBI Taxonomy" id="36166"/>
    <lineage>
        <taxon>Eukaryota</taxon>
        <taxon>Metazoa</taxon>
        <taxon>Ecdysozoa</taxon>
        <taxon>Arthropoda</taxon>
        <taxon>Hexapoda</taxon>
        <taxon>Insecta</taxon>
        <taxon>Pterygota</taxon>
        <taxon>Neoptera</taxon>
        <taxon>Endopterygota</taxon>
        <taxon>Diptera</taxon>
        <taxon>Brachycera</taxon>
        <taxon>Muscomorpha</taxon>
        <taxon>Platypezoidea</taxon>
        <taxon>Phoridae</taxon>
        <taxon>Megaseliini</taxon>
        <taxon>Megaselia</taxon>
    </lineage>
</organism>
<dbReference type="Pfam" id="PF14853">
    <property type="entry name" value="Fis1_TPR_C"/>
    <property type="match status" value="1"/>
</dbReference>
<proteinExistence type="predicted"/>
<sequence>GILLLEDLMTRHVEERDYIYYLAIGNTRIKQYTDAAKYCKAFLQIEPNNTQVLGLETYIKKKVDQESMKGMAVAGGAALVIGGIVGLGIALAK</sequence>
<dbReference type="SUPFAM" id="SSF48452">
    <property type="entry name" value="TPR-like"/>
    <property type="match status" value="1"/>
</dbReference>
<dbReference type="InterPro" id="IPR016543">
    <property type="entry name" value="Fis1"/>
</dbReference>